<evidence type="ECO:0000313" key="2">
    <source>
        <dbReference type="Proteomes" id="UP000824533"/>
    </source>
</evidence>
<dbReference type="EMBL" id="CM034395">
    <property type="protein sequence ID" value="KAJ0178724.1"/>
    <property type="molecule type" value="Genomic_DNA"/>
</dbReference>
<name>A0ACC1D469_9NEOP</name>
<sequence length="52" mass="5733">RGAKLIGIMLVQMGKLNSFSSAFASVNHDPFAQQTDRIYCFTITPCKITPLT</sequence>
<keyword evidence="2" id="KW-1185">Reference proteome</keyword>
<proteinExistence type="predicted"/>
<accession>A0ACC1D469</accession>
<feature type="non-terminal residue" evidence="1">
    <location>
        <position position="1"/>
    </location>
</feature>
<gene>
    <name evidence="1" type="ORF">K1T71_005499</name>
</gene>
<organism evidence="1 2">
    <name type="scientific">Dendrolimus kikuchii</name>
    <dbReference type="NCBI Taxonomy" id="765133"/>
    <lineage>
        <taxon>Eukaryota</taxon>
        <taxon>Metazoa</taxon>
        <taxon>Ecdysozoa</taxon>
        <taxon>Arthropoda</taxon>
        <taxon>Hexapoda</taxon>
        <taxon>Insecta</taxon>
        <taxon>Pterygota</taxon>
        <taxon>Neoptera</taxon>
        <taxon>Endopterygota</taxon>
        <taxon>Lepidoptera</taxon>
        <taxon>Glossata</taxon>
        <taxon>Ditrysia</taxon>
        <taxon>Bombycoidea</taxon>
        <taxon>Lasiocampidae</taxon>
        <taxon>Dendrolimus</taxon>
    </lineage>
</organism>
<dbReference type="Proteomes" id="UP000824533">
    <property type="component" value="Linkage Group LG09"/>
</dbReference>
<evidence type="ECO:0000313" key="1">
    <source>
        <dbReference type="EMBL" id="KAJ0178724.1"/>
    </source>
</evidence>
<comment type="caution">
    <text evidence="1">The sequence shown here is derived from an EMBL/GenBank/DDBJ whole genome shotgun (WGS) entry which is preliminary data.</text>
</comment>
<reference evidence="1 2" key="1">
    <citation type="journal article" date="2021" name="Front. Genet.">
        <title>Chromosome-Level Genome Assembly Reveals Significant Gene Expansion in the Toll and IMD Signaling Pathways of Dendrolimus kikuchii.</title>
        <authorList>
            <person name="Zhou J."/>
            <person name="Wu P."/>
            <person name="Xiong Z."/>
            <person name="Liu N."/>
            <person name="Zhao N."/>
            <person name="Ji M."/>
            <person name="Qiu Y."/>
            <person name="Yang B."/>
        </authorList>
    </citation>
    <scope>NUCLEOTIDE SEQUENCE [LARGE SCALE GENOMIC DNA]</scope>
    <source>
        <strain evidence="1">Ann1</strain>
    </source>
</reference>
<protein>
    <submittedName>
        <fullName evidence="1">Uncharacterized protein</fullName>
    </submittedName>
</protein>